<sequence length="239" mass="27264">MKFGEEQRNQSEIGDVANNQIVVVDAVNDPLDVAPTRSILFTIKKTLTQSDTNSLCRLLQKKYVVLDHILPYLNEEQKRDVNNGEGTAIVIKDVDEYHQSAHHLIFKKSQKSGSYILKSNWKSSKTVGKPTMISTKNVRRRLGYLKKKLSSSIKSLKVPEGHVPVYVGEMRTRYVIPLHYLSTPILKDLLEESEEFGEKSQGPIWLPCKIHLFEEVLKHIKDEERIAGSFSGFTRISRS</sequence>
<dbReference type="InterPro" id="IPR015300">
    <property type="entry name" value="DNA-bd_pseudobarrel_sf"/>
</dbReference>
<dbReference type="Pfam" id="PF02519">
    <property type="entry name" value="Auxin_inducible"/>
    <property type="match status" value="1"/>
</dbReference>
<proteinExistence type="inferred from homology"/>
<keyword evidence="6" id="KW-0539">Nucleus</keyword>
<accession>A0A835MB03</accession>
<dbReference type="PANTHER" id="PTHR31374:SF118">
    <property type="entry name" value="OS01G0924966 PROTEIN"/>
    <property type="match status" value="1"/>
</dbReference>
<protein>
    <submittedName>
        <fullName evidence="7">Uncharacterized protein</fullName>
    </submittedName>
</protein>
<gene>
    <name evidence="7" type="ORF">IFM89_011752</name>
</gene>
<comment type="caution">
    <text evidence="7">The sequence shown here is derived from an EMBL/GenBank/DDBJ whole genome shotgun (WGS) entry which is preliminary data.</text>
</comment>
<comment type="similarity">
    <text evidence="2">Belongs to the ARG7 family.</text>
</comment>
<dbReference type="Gene3D" id="2.40.330.10">
    <property type="entry name" value="DNA-binding pseudobarrel domain"/>
    <property type="match status" value="1"/>
</dbReference>
<dbReference type="InterPro" id="IPR003676">
    <property type="entry name" value="SAUR_fam"/>
</dbReference>
<evidence type="ECO:0000256" key="1">
    <source>
        <dbReference type="ARBA" id="ARBA00004123"/>
    </source>
</evidence>
<dbReference type="GO" id="GO:0005634">
    <property type="term" value="C:nucleus"/>
    <property type="evidence" value="ECO:0007669"/>
    <property type="project" value="UniProtKB-SubCell"/>
</dbReference>
<dbReference type="Proteomes" id="UP000631114">
    <property type="component" value="Unassembled WGS sequence"/>
</dbReference>
<dbReference type="PANTHER" id="PTHR31374">
    <property type="entry name" value="AUXIN-INDUCED PROTEIN-LIKE-RELATED"/>
    <property type="match status" value="1"/>
</dbReference>
<dbReference type="AlphaFoldDB" id="A0A835MB03"/>
<dbReference type="GO" id="GO:0003677">
    <property type="term" value="F:DNA binding"/>
    <property type="evidence" value="ECO:0007669"/>
    <property type="project" value="UniProtKB-KW"/>
</dbReference>
<name>A0A835MB03_9MAGN</name>
<dbReference type="GO" id="GO:0009733">
    <property type="term" value="P:response to auxin"/>
    <property type="evidence" value="ECO:0007669"/>
    <property type="project" value="InterPro"/>
</dbReference>
<evidence type="ECO:0000256" key="5">
    <source>
        <dbReference type="ARBA" id="ARBA00023163"/>
    </source>
</evidence>
<evidence type="ECO:0000313" key="7">
    <source>
        <dbReference type="EMBL" id="KAF9620379.1"/>
    </source>
</evidence>
<reference evidence="7 8" key="1">
    <citation type="submission" date="2020-10" db="EMBL/GenBank/DDBJ databases">
        <title>The Coptis chinensis genome and diversification of protoberbering-type alkaloids.</title>
        <authorList>
            <person name="Wang B."/>
            <person name="Shu S."/>
            <person name="Song C."/>
            <person name="Liu Y."/>
        </authorList>
    </citation>
    <scope>NUCLEOTIDE SEQUENCE [LARGE SCALE GENOMIC DNA]</scope>
    <source>
        <strain evidence="7">HL-2020</strain>
        <tissue evidence="7">Leaf</tissue>
    </source>
</reference>
<keyword evidence="4" id="KW-0238">DNA-binding</keyword>
<comment type="subcellular location">
    <subcellularLocation>
        <location evidence="1">Nucleus</location>
    </subcellularLocation>
</comment>
<keyword evidence="8" id="KW-1185">Reference proteome</keyword>
<keyword evidence="5" id="KW-0804">Transcription</keyword>
<evidence type="ECO:0000313" key="8">
    <source>
        <dbReference type="Proteomes" id="UP000631114"/>
    </source>
</evidence>
<organism evidence="7 8">
    <name type="scientific">Coptis chinensis</name>
    <dbReference type="NCBI Taxonomy" id="261450"/>
    <lineage>
        <taxon>Eukaryota</taxon>
        <taxon>Viridiplantae</taxon>
        <taxon>Streptophyta</taxon>
        <taxon>Embryophyta</taxon>
        <taxon>Tracheophyta</taxon>
        <taxon>Spermatophyta</taxon>
        <taxon>Magnoliopsida</taxon>
        <taxon>Ranunculales</taxon>
        <taxon>Ranunculaceae</taxon>
        <taxon>Coptidoideae</taxon>
        <taxon>Coptis</taxon>
    </lineage>
</organism>
<evidence type="ECO:0000256" key="4">
    <source>
        <dbReference type="ARBA" id="ARBA00023125"/>
    </source>
</evidence>
<dbReference type="EMBL" id="JADFTS010000002">
    <property type="protein sequence ID" value="KAF9620379.1"/>
    <property type="molecule type" value="Genomic_DNA"/>
</dbReference>
<evidence type="ECO:0000256" key="6">
    <source>
        <dbReference type="ARBA" id="ARBA00023242"/>
    </source>
</evidence>
<keyword evidence="3" id="KW-0805">Transcription regulation</keyword>
<evidence type="ECO:0000256" key="3">
    <source>
        <dbReference type="ARBA" id="ARBA00023015"/>
    </source>
</evidence>
<evidence type="ECO:0000256" key="2">
    <source>
        <dbReference type="ARBA" id="ARBA00006974"/>
    </source>
</evidence>